<dbReference type="PROSITE" id="PS00098">
    <property type="entry name" value="THIOLASE_1"/>
    <property type="match status" value="1"/>
</dbReference>
<gene>
    <name evidence="8" type="ORF">ABEB36_008436</name>
</gene>
<dbReference type="Gene3D" id="3.40.47.10">
    <property type="match status" value="1"/>
</dbReference>
<accession>A0ABD1ELU8</accession>
<dbReference type="Pfam" id="PF16197">
    <property type="entry name" value="KAsynt_C_assoc"/>
    <property type="match status" value="1"/>
</dbReference>
<organism evidence="8 9">
    <name type="scientific">Hypothenemus hampei</name>
    <name type="common">Coffee berry borer</name>
    <dbReference type="NCBI Taxonomy" id="57062"/>
    <lineage>
        <taxon>Eukaryota</taxon>
        <taxon>Metazoa</taxon>
        <taxon>Ecdysozoa</taxon>
        <taxon>Arthropoda</taxon>
        <taxon>Hexapoda</taxon>
        <taxon>Insecta</taxon>
        <taxon>Pterygota</taxon>
        <taxon>Neoptera</taxon>
        <taxon>Endopterygota</taxon>
        <taxon>Coleoptera</taxon>
        <taxon>Polyphaga</taxon>
        <taxon>Cucujiformia</taxon>
        <taxon>Curculionidae</taxon>
        <taxon>Scolytinae</taxon>
        <taxon>Hypothenemus</taxon>
    </lineage>
</organism>
<dbReference type="InterPro" id="IPR016039">
    <property type="entry name" value="Thiolase-like"/>
</dbReference>
<evidence type="ECO:0000256" key="1">
    <source>
        <dbReference type="ARBA" id="ARBA00022450"/>
    </source>
</evidence>
<keyword evidence="9" id="KW-1185">Reference proteome</keyword>
<dbReference type="InterPro" id="IPR014030">
    <property type="entry name" value="Ketoacyl_synth_N"/>
</dbReference>
<dbReference type="CDD" id="cd05195">
    <property type="entry name" value="enoyl_red"/>
    <property type="match status" value="1"/>
</dbReference>
<feature type="region of interest" description="N-terminal hotdog fold" evidence="4">
    <location>
        <begin position="694"/>
        <end position="816"/>
    </location>
</feature>
<dbReference type="InterPro" id="IPR001227">
    <property type="entry name" value="Ac_transferase_dom_sf"/>
</dbReference>
<dbReference type="PROSITE" id="PS00606">
    <property type="entry name" value="KS3_1"/>
    <property type="match status" value="1"/>
</dbReference>
<dbReference type="PANTHER" id="PTHR43775:SF23">
    <property type="entry name" value="FATTY ACID SYNTHASE 3"/>
    <property type="match status" value="1"/>
</dbReference>
<dbReference type="PROSITE" id="PS52019">
    <property type="entry name" value="PKS_MFAS_DH"/>
    <property type="match status" value="1"/>
</dbReference>
<dbReference type="Pfam" id="PF21149">
    <property type="entry name" value="FAS_pseudo-KR"/>
    <property type="match status" value="1"/>
</dbReference>
<evidence type="ECO:0000259" key="7">
    <source>
        <dbReference type="PROSITE" id="PS52019"/>
    </source>
</evidence>
<dbReference type="InterPro" id="IPR057326">
    <property type="entry name" value="KR_dom"/>
</dbReference>
<sequence length="1973" mass="223418">MNHFKMSEAAKFGKILSHPTEENEIVISGISGSFPMSENIAKFHENLKNKVDMTTRRIIDFEIHGEGIMKNREKFDSGYFGMSLKNTKSLHPIGKLLLEKCYECIFDAGLHPSDLEGTKTGIYMGFYISEFFVNTILGHMNSALANRISYHLKIQGPSLVVNSACSSSSYALEAAFKAIRMGQVDSAIVCAGSVLSEFLTSQYRSLGVLTKDGYSRPFDKNASGYLRAEGVVAILLQKSSSSKRVYAKVLHAKTSCSGFVEQGIMQPSGEAQLNLLREIYFENTVDPSQVVYLEAHATGTRVGDPIEINSLDTFFGKNRNGNPLLIGSVKSNMGHTENVSFLSSLIKVILAFESGTIPSNLNFDKPMENMHGVIEGRLKVVTENTELPNSPNAIIGFNNSGFGGTNAHVCIKQFSKVKIHTVPKDNLPRLVCVSGRTIQAVQVLLNDIEEKFDEEHICLIHNIFRKPIRNHIFRGYVIISQIDIKKSISKAISYKNNLTIIFGGLVEISEKLLLDLLNLTVLAAFQNRLFILLAKHKINLQTLSSKSSSLLVNLLTQLVLAELLKLLNIEYKLILGYSLGQLTSLYFEGKLTLEEFINISSTITEDDLQSLESEFDKHCIFQKQAIFLQIGYVSSHKGICVNLGQQIDFFAVLETFGRLYELGVHLHIQFLYPKVDFPVSRTTPMISPMIKWKHDQTWPLSFFTFNMQNKKYFKSFEISLDSKKWNVLKNHIVDGQIVFPSAGYLFLAWETLANMLNVNKTDIIVLFEHVKFVKPCFLTKILMLDVVIEPFTGIFEISDNNIVVVTGRISTENKEYAVLTDLKRRNYEDSKDPLLTSNDIYKEFNLRGYNYRGIFQSLIECNQSLTCAKIKWMNDWIVFLDNLLQIQIININSRLLSVPTMLRKVLINPEMHLDHIELAKIENSDSEVELQAYFNRDLGVLQSGGMEVIGAEYTSIYRQKSAIDPVLEKYQFVPYRSTTDLNAAVSLLLQVILENTLKWNIKIIELIDEFTLDYKHNLASIVCQAIEKKPLVNCTVISINPKNIDQDPIHFKSPSDIYIIICSSFFSRNEIPFQGIEALKDSSFVISRELRSSNIPVNDLFNMQILSFYEIPEENEKLVLLKKTSSQKQTGFINILDGTKNFSWMINLKEAIKEFQEVILWCQDEPLSGILGLVNCLRKEHAFKNARLLFVMDEAPKFNPKLPFYKNQLDKGLAINVYMNNMWGSYKHLPLDEIKEIEIPNCYCSTAVEGDLSTLKWFEGPLLNSDEDDKLIQVYYSSVNLSDLKVIYGKLTYSSINKDSQQQQSETMGMEFSGKIHTGKRVMGLLPKGALATLVKANYIWEVPQNWSLKDAATVPIAYSTCLYSLFMVGKIKPTDSVLIQNGTEDFGLAALNLCTNIGCTIFTTINSQEKYRIVKNNFPHIVGVIKPLRYTIYQSGQVEKAFRYMTTDTHIGKILVEIQNENSDKEFKLFKGLPKYHCQPNRSYVICGGLGGFGLELADWLIRRGARNVILSSRRNITTGYQAYRIRIWKSYGCNIVVSPQDISTRNGCQNLLKEANCLAPVEGIFNLTIALKAAIFTNQTEESFKVPLRPKAIATEFLDEISRLECPYLKQFVVFSSASCGRGYPGQTNYGMANSVMERLCEARRKQGFPALAIQWGAIGDVGIVADMFKTSTDLEIEGTVQQNISSCLQTMDRFMVQQEAVIVSSLRKSKAVSLHSILANLGMDSFNVTEVKEMLENNYHIFLTAEKLRHLTLAQQVINLLDILTLKHQCLLLGIKNASDLLTNLIKTSQVEVYSYIAELLSSKKSFHIIANFLDCNIVLKLVNIMEKIGYRGVIGFIDDAYNIEKCLILNILEALYGNNKVMFKCDNFKDQINIFALNFKTNGVPHNLITNISQINLERLRVYHSVPNIDKLKSQAILFRPDNLDSQKSFNYDYDLEQYFENPIIIQIQCHHATLFLNENLRTCLTIFQ</sequence>
<dbReference type="InterPro" id="IPR049391">
    <property type="entry name" value="FAS_pseudo-KR"/>
</dbReference>
<dbReference type="PANTHER" id="PTHR43775">
    <property type="entry name" value="FATTY ACID SYNTHASE"/>
    <property type="match status" value="1"/>
</dbReference>
<comment type="caution">
    <text evidence="8">The sequence shown here is derived from an EMBL/GenBank/DDBJ whole genome shotgun (WGS) entry which is preliminary data.</text>
</comment>
<protein>
    <submittedName>
        <fullName evidence="8">Uncharacterized protein</fullName>
    </submittedName>
</protein>
<dbReference type="SMART" id="SM00825">
    <property type="entry name" value="PKS_KS"/>
    <property type="match status" value="1"/>
</dbReference>
<dbReference type="InterPro" id="IPR036291">
    <property type="entry name" value="NAD(P)-bd_dom_sf"/>
</dbReference>
<keyword evidence="3 5" id="KW-0808">Transferase</keyword>
<evidence type="ECO:0000256" key="5">
    <source>
        <dbReference type="RuleBase" id="RU003694"/>
    </source>
</evidence>
<feature type="region of interest" description="C-terminal hotdog fold" evidence="4">
    <location>
        <begin position="832"/>
        <end position="965"/>
    </location>
</feature>
<dbReference type="Pfam" id="PF00109">
    <property type="entry name" value="ketoacyl-synt"/>
    <property type="match status" value="1"/>
</dbReference>
<dbReference type="GO" id="GO:0016740">
    <property type="term" value="F:transferase activity"/>
    <property type="evidence" value="ECO:0007669"/>
    <property type="project" value="UniProtKB-KW"/>
</dbReference>
<dbReference type="InterPro" id="IPR032821">
    <property type="entry name" value="PKS_assoc"/>
</dbReference>
<dbReference type="InterPro" id="IPR020843">
    <property type="entry name" value="ER"/>
</dbReference>
<reference evidence="8 9" key="1">
    <citation type="submission" date="2024-05" db="EMBL/GenBank/DDBJ databases">
        <title>Genetic variation in Jamaican populations of the coffee berry borer (Hypothenemus hampei).</title>
        <authorList>
            <person name="Errbii M."/>
            <person name="Myrie A."/>
        </authorList>
    </citation>
    <scope>NUCLEOTIDE SEQUENCE [LARGE SCALE GENOMIC DNA]</scope>
    <source>
        <strain evidence="8">JA-Hopewell-2020-01-JO</strain>
        <tissue evidence="8">Whole body</tissue>
    </source>
</reference>
<comment type="similarity">
    <text evidence="5">Belongs to the thiolase-like superfamily. Beta-ketoacyl-ACP synthases family.</text>
</comment>
<feature type="active site" description="Proton acceptor; for dehydratase activity" evidence="4">
    <location>
        <position position="731"/>
    </location>
</feature>
<dbReference type="CDD" id="cd08954">
    <property type="entry name" value="KR_1_FAS_SDR_x"/>
    <property type="match status" value="1"/>
</dbReference>
<dbReference type="SUPFAM" id="SSF53901">
    <property type="entry name" value="Thiolase-like"/>
    <property type="match status" value="1"/>
</dbReference>
<dbReference type="SUPFAM" id="SSF50129">
    <property type="entry name" value="GroES-like"/>
    <property type="match status" value="1"/>
</dbReference>
<feature type="domain" description="Ketosynthase family 3 (KS3)" evidence="6">
    <location>
        <begin position="22"/>
        <end position="413"/>
    </location>
</feature>
<dbReference type="InterPro" id="IPR014031">
    <property type="entry name" value="Ketoacyl_synth_C"/>
</dbReference>
<evidence type="ECO:0000313" key="8">
    <source>
        <dbReference type="EMBL" id="KAL1497477.1"/>
    </source>
</evidence>
<dbReference type="EMBL" id="JBDJPC010000006">
    <property type="protein sequence ID" value="KAL1497477.1"/>
    <property type="molecule type" value="Genomic_DNA"/>
</dbReference>
<dbReference type="InterPro" id="IPR011032">
    <property type="entry name" value="GroES-like_sf"/>
</dbReference>
<dbReference type="Gene3D" id="3.40.366.10">
    <property type="entry name" value="Malonyl-Coenzyme A Acyl Carrier Protein, domain 2"/>
    <property type="match status" value="1"/>
</dbReference>
<proteinExistence type="inferred from homology"/>
<feature type="domain" description="PKS/mFAS DH" evidence="7">
    <location>
        <begin position="694"/>
        <end position="965"/>
    </location>
</feature>
<dbReference type="Pfam" id="PF02801">
    <property type="entry name" value="Ketoacyl-synt_C"/>
    <property type="match status" value="1"/>
</dbReference>
<dbReference type="InterPro" id="IPR020841">
    <property type="entry name" value="PKS_Beta-ketoAc_synthase_dom"/>
</dbReference>
<dbReference type="Gene3D" id="3.10.129.110">
    <property type="entry name" value="Polyketide synthase dehydratase"/>
    <property type="match status" value="1"/>
</dbReference>
<dbReference type="CDD" id="cd00833">
    <property type="entry name" value="PKS"/>
    <property type="match status" value="1"/>
</dbReference>
<keyword evidence="2" id="KW-0597">Phosphoprotein</keyword>
<dbReference type="InterPro" id="IPR018201">
    <property type="entry name" value="Ketoacyl_synth_AS"/>
</dbReference>
<keyword evidence="1" id="KW-0596">Phosphopantetheine</keyword>
<dbReference type="PROSITE" id="PS52004">
    <property type="entry name" value="KS3_2"/>
    <property type="match status" value="1"/>
</dbReference>
<dbReference type="InterPro" id="IPR013968">
    <property type="entry name" value="PKS_KR"/>
</dbReference>
<dbReference type="Gene3D" id="3.30.70.3290">
    <property type="match status" value="2"/>
</dbReference>
<evidence type="ECO:0000256" key="3">
    <source>
        <dbReference type="ARBA" id="ARBA00022679"/>
    </source>
</evidence>
<name>A0ABD1ELU8_HYPHA</name>
<dbReference type="InterPro" id="IPR020615">
    <property type="entry name" value="Thiolase_acyl_enz_int_AS"/>
</dbReference>
<dbReference type="Pfam" id="PF08659">
    <property type="entry name" value="KR"/>
    <property type="match status" value="1"/>
</dbReference>
<dbReference type="SMART" id="SM00829">
    <property type="entry name" value="PKS_ER"/>
    <property type="match status" value="1"/>
</dbReference>
<feature type="active site" description="Proton donor; for dehydratase activity" evidence="4">
    <location>
        <position position="881"/>
    </location>
</feature>
<dbReference type="Proteomes" id="UP001566132">
    <property type="component" value="Unassembled WGS sequence"/>
</dbReference>
<dbReference type="InterPro" id="IPR042104">
    <property type="entry name" value="PKS_dehydratase_sf"/>
</dbReference>
<dbReference type="InterPro" id="IPR049900">
    <property type="entry name" value="PKS_mFAS_DH"/>
</dbReference>
<evidence type="ECO:0000256" key="2">
    <source>
        <dbReference type="ARBA" id="ARBA00022553"/>
    </source>
</evidence>
<evidence type="ECO:0000313" key="9">
    <source>
        <dbReference type="Proteomes" id="UP001566132"/>
    </source>
</evidence>
<dbReference type="InterPro" id="IPR050091">
    <property type="entry name" value="PKS_NRPS_Biosynth_Enz"/>
</dbReference>
<evidence type="ECO:0000259" key="6">
    <source>
        <dbReference type="PROSITE" id="PS52004"/>
    </source>
</evidence>
<evidence type="ECO:0000256" key="4">
    <source>
        <dbReference type="PROSITE-ProRule" id="PRU01363"/>
    </source>
</evidence>
<dbReference type="Gene3D" id="3.90.180.10">
    <property type="entry name" value="Medium-chain alcohol dehydrogenases, catalytic domain"/>
    <property type="match status" value="2"/>
</dbReference>
<dbReference type="Gene3D" id="3.40.50.720">
    <property type="entry name" value="NAD(P)-binding Rossmann-like Domain"/>
    <property type="match status" value="2"/>
</dbReference>
<dbReference type="SUPFAM" id="SSF51735">
    <property type="entry name" value="NAD(P)-binding Rossmann-fold domains"/>
    <property type="match status" value="1"/>
</dbReference>
<dbReference type="SMART" id="SM00822">
    <property type="entry name" value="PKS_KR"/>
    <property type="match status" value="1"/>
</dbReference>